<protein>
    <submittedName>
        <fullName evidence="1">Uncharacterized protein</fullName>
    </submittedName>
</protein>
<accession>A0AAN6PZS7</accession>
<reference evidence="1" key="1">
    <citation type="journal article" date="2023" name="Mol. Phylogenet. Evol.">
        <title>Genome-scale phylogeny and comparative genomics of the fungal order Sordariales.</title>
        <authorList>
            <person name="Hensen N."/>
            <person name="Bonometti L."/>
            <person name="Westerberg I."/>
            <person name="Brannstrom I.O."/>
            <person name="Guillou S."/>
            <person name="Cros-Aarteil S."/>
            <person name="Calhoun S."/>
            <person name="Haridas S."/>
            <person name="Kuo A."/>
            <person name="Mondo S."/>
            <person name="Pangilinan J."/>
            <person name="Riley R."/>
            <person name="LaButti K."/>
            <person name="Andreopoulos B."/>
            <person name="Lipzen A."/>
            <person name="Chen C."/>
            <person name="Yan M."/>
            <person name="Daum C."/>
            <person name="Ng V."/>
            <person name="Clum A."/>
            <person name="Steindorff A."/>
            <person name="Ohm R.A."/>
            <person name="Martin F."/>
            <person name="Silar P."/>
            <person name="Natvig D.O."/>
            <person name="Lalanne C."/>
            <person name="Gautier V."/>
            <person name="Ament-Velasquez S.L."/>
            <person name="Kruys A."/>
            <person name="Hutchinson M.I."/>
            <person name="Powell A.J."/>
            <person name="Barry K."/>
            <person name="Miller A.N."/>
            <person name="Grigoriev I.V."/>
            <person name="Debuchy R."/>
            <person name="Gladieux P."/>
            <person name="Hiltunen Thoren M."/>
            <person name="Johannesson H."/>
        </authorList>
    </citation>
    <scope>NUCLEOTIDE SEQUENCE</scope>
    <source>
        <strain evidence="1">CBS 757.83</strain>
    </source>
</reference>
<organism evidence="1 2">
    <name type="scientific">Parathielavia hyrcaniae</name>
    <dbReference type="NCBI Taxonomy" id="113614"/>
    <lineage>
        <taxon>Eukaryota</taxon>
        <taxon>Fungi</taxon>
        <taxon>Dikarya</taxon>
        <taxon>Ascomycota</taxon>
        <taxon>Pezizomycotina</taxon>
        <taxon>Sordariomycetes</taxon>
        <taxon>Sordariomycetidae</taxon>
        <taxon>Sordariales</taxon>
        <taxon>Chaetomiaceae</taxon>
        <taxon>Parathielavia</taxon>
    </lineage>
</organism>
<dbReference type="EMBL" id="MU863638">
    <property type="protein sequence ID" value="KAK4100863.1"/>
    <property type="molecule type" value="Genomic_DNA"/>
</dbReference>
<evidence type="ECO:0000313" key="2">
    <source>
        <dbReference type="Proteomes" id="UP001305647"/>
    </source>
</evidence>
<reference evidence="1" key="2">
    <citation type="submission" date="2023-05" db="EMBL/GenBank/DDBJ databases">
        <authorList>
            <consortium name="Lawrence Berkeley National Laboratory"/>
            <person name="Steindorff A."/>
            <person name="Hensen N."/>
            <person name="Bonometti L."/>
            <person name="Westerberg I."/>
            <person name="Brannstrom I.O."/>
            <person name="Guillou S."/>
            <person name="Cros-Aarteil S."/>
            <person name="Calhoun S."/>
            <person name="Haridas S."/>
            <person name="Kuo A."/>
            <person name="Mondo S."/>
            <person name="Pangilinan J."/>
            <person name="Riley R."/>
            <person name="Labutti K."/>
            <person name="Andreopoulos B."/>
            <person name="Lipzen A."/>
            <person name="Chen C."/>
            <person name="Yanf M."/>
            <person name="Daum C."/>
            <person name="Ng V."/>
            <person name="Clum A."/>
            <person name="Ohm R."/>
            <person name="Martin F."/>
            <person name="Silar P."/>
            <person name="Natvig D."/>
            <person name="Lalanne C."/>
            <person name="Gautier V."/>
            <person name="Ament-Velasquez S.L."/>
            <person name="Kruys A."/>
            <person name="Hutchinson M.I."/>
            <person name="Powell A.J."/>
            <person name="Barry K."/>
            <person name="Miller A.N."/>
            <person name="Grigoriev I.V."/>
            <person name="Debuchy R."/>
            <person name="Gladieux P."/>
            <person name="Thoren M.H."/>
            <person name="Johannesson H."/>
        </authorList>
    </citation>
    <scope>NUCLEOTIDE SEQUENCE</scope>
    <source>
        <strain evidence="1">CBS 757.83</strain>
    </source>
</reference>
<gene>
    <name evidence="1" type="ORF">N658DRAFT_85547</name>
</gene>
<dbReference type="AlphaFoldDB" id="A0AAN6PZS7"/>
<evidence type="ECO:0000313" key="1">
    <source>
        <dbReference type="EMBL" id="KAK4100863.1"/>
    </source>
</evidence>
<dbReference type="Proteomes" id="UP001305647">
    <property type="component" value="Unassembled WGS sequence"/>
</dbReference>
<keyword evidence="2" id="KW-1185">Reference proteome</keyword>
<sequence>MCLSPLCDAPTFEMTMPAWWAQFPRQRIQIGPPERFARHGGLVDQKASLALGGPSIWEEGRPGTPVLGLSLERSREAGGKNTLDPSRYLMLGEKAHRPRPGQQALTTWSDILGTERFANARHHQSLVLPGFEHLGGLGKVSPHASGFCAMHSR</sequence>
<proteinExistence type="predicted"/>
<name>A0AAN6PZS7_9PEZI</name>
<comment type="caution">
    <text evidence="1">The sequence shown here is derived from an EMBL/GenBank/DDBJ whole genome shotgun (WGS) entry which is preliminary data.</text>
</comment>